<gene>
    <name evidence="1" type="ORF">FW784_14160</name>
</gene>
<evidence type="ECO:0000313" key="1">
    <source>
        <dbReference type="EMBL" id="TZF79829.1"/>
    </source>
</evidence>
<feature type="non-terminal residue" evidence="1">
    <location>
        <position position="207"/>
    </location>
</feature>
<dbReference type="Pfam" id="PF05593">
    <property type="entry name" value="RHS_repeat"/>
    <property type="match status" value="2"/>
</dbReference>
<dbReference type="AlphaFoldDB" id="A0A5D8YB99"/>
<reference evidence="1 2" key="1">
    <citation type="submission" date="2019-08" db="EMBL/GenBank/DDBJ databases">
        <title>Draft genome sequence of Lysobacter sp. UKS-15.</title>
        <authorList>
            <person name="Im W.-T."/>
        </authorList>
    </citation>
    <scope>NUCLEOTIDE SEQUENCE [LARGE SCALE GENOMIC DNA]</scope>
    <source>
        <strain evidence="1 2">UKS-15</strain>
    </source>
</reference>
<dbReference type="EMBL" id="VTRV01000295">
    <property type="protein sequence ID" value="TZF79829.1"/>
    <property type="molecule type" value="Genomic_DNA"/>
</dbReference>
<dbReference type="NCBIfam" id="TIGR01643">
    <property type="entry name" value="YD_repeat_2x"/>
    <property type="match status" value="1"/>
</dbReference>
<keyword evidence="2" id="KW-1185">Reference proteome</keyword>
<evidence type="ECO:0000313" key="2">
    <source>
        <dbReference type="Proteomes" id="UP000323164"/>
    </source>
</evidence>
<comment type="caution">
    <text evidence="1">The sequence shown here is derived from an EMBL/GenBank/DDBJ whole genome shotgun (WGS) entry which is preliminary data.</text>
</comment>
<name>A0A5D8YB99_9GAMM</name>
<proteinExistence type="predicted"/>
<dbReference type="Gene3D" id="2.180.10.10">
    <property type="entry name" value="RHS repeat-associated core"/>
    <property type="match status" value="1"/>
</dbReference>
<organism evidence="1 2">
    <name type="scientific">Cognatilysobacter lacus</name>
    <dbReference type="NCBI Taxonomy" id="1643323"/>
    <lineage>
        <taxon>Bacteria</taxon>
        <taxon>Pseudomonadati</taxon>
        <taxon>Pseudomonadota</taxon>
        <taxon>Gammaproteobacteria</taxon>
        <taxon>Lysobacterales</taxon>
        <taxon>Lysobacteraceae</taxon>
        <taxon>Cognatilysobacter</taxon>
    </lineage>
</organism>
<feature type="non-terminal residue" evidence="1">
    <location>
        <position position="1"/>
    </location>
</feature>
<dbReference type="InterPro" id="IPR006530">
    <property type="entry name" value="YD"/>
</dbReference>
<dbReference type="InterPro" id="IPR031325">
    <property type="entry name" value="RHS_repeat"/>
</dbReference>
<accession>A0A5D8YB99</accession>
<dbReference type="Proteomes" id="UP000323164">
    <property type="component" value="Unassembled WGS sequence"/>
</dbReference>
<evidence type="ECO:0008006" key="3">
    <source>
        <dbReference type="Google" id="ProtNLM"/>
    </source>
</evidence>
<sequence length="207" mass="22673">KLDARGSTKQATYAYDVLNRLTGVSYATTTPNLNVGYAYDTVNAVCAAGEGFAIGRLAKMTDGSGSTQYCYDRFGRMVRKVQTTNGKVFTTTYQYAVNGHLLAMTYPSGLRVDYAYNAAGQPSNVKVTRPGQVQQSLLSNVVYYPFGPVSELHYGNEDRVLTRQYDKNYRPMLVQDSTPAGLHYLLGWDEVGNLTSLGDTASNPNIS</sequence>
<protein>
    <recommendedName>
        <fullName evidence="3">RHS repeat protein</fullName>
    </recommendedName>
</protein>